<dbReference type="GO" id="GO:0016491">
    <property type="term" value="F:oxidoreductase activity"/>
    <property type="evidence" value="ECO:0007669"/>
    <property type="project" value="UniProtKB-KW"/>
</dbReference>
<proteinExistence type="inferred from homology"/>
<dbReference type="CDD" id="cd05233">
    <property type="entry name" value="SDR_c"/>
    <property type="match status" value="1"/>
</dbReference>
<organism evidence="3 4">
    <name type="scientific">Alicyclobacillus ferrooxydans</name>
    <dbReference type="NCBI Taxonomy" id="471514"/>
    <lineage>
        <taxon>Bacteria</taxon>
        <taxon>Bacillati</taxon>
        <taxon>Bacillota</taxon>
        <taxon>Bacilli</taxon>
        <taxon>Bacillales</taxon>
        <taxon>Alicyclobacillaceae</taxon>
        <taxon>Alicyclobacillus</taxon>
    </lineage>
</organism>
<dbReference type="InterPro" id="IPR036291">
    <property type="entry name" value="NAD(P)-bd_dom_sf"/>
</dbReference>
<evidence type="ECO:0000313" key="3">
    <source>
        <dbReference type="EMBL" id="KPV44234.1"/>
    </source>
</evidence>
<comment type="similarity">
    <text evidence="1">Belongs to the short-chain dehydrogenases/reductases (SDR) family.</text>
</comment>
<sequence length="253" mass="26953">MRFEGKIAVVTGAGSGIGRASALRLASEGAKVVVGDIVDEGGVATVAEIEEAGGTASFVHVDTASYESVEDLVQEAVRQYGRIDIMFNNAGVGNQQVSVIDMPVEEYHRTVSINQHGVFYGIKAAGRRLREQGGGGVIINTASVYGVIADRLQFPYHASKGAVVMMTKAAALELAPYDIRVVAIAPGLIETGIIAGWKENPALWKEIQKAQMRRRVGQPSEVANLVAFLASDEASFCNGQVYHVDDGVTSFKR</sequence>
<dbReference type="Pfam" id="PF13561">
    <property type="entry name" value="adh_short_C2"/>
    <property type="match status" value="1"/>
</dbReference>
<protein>
    <submittedName>
        <fullName evidence="3">Short-chain dehydrogenase</fullName>
    </submittedName>
</protein>
<evidence type="ECO:0000313" key="4">
    <source>
        <dbReference type="Proteomes" id="UP000050482"/>
    </source>
</evidence>
<dbReference type="EMBL" id="LJCO01000038">
    <property type="protein sequence ID" value="KPV44234.1"/>
    <property type="molecule type" value="Genomic_DNA"/>
</dbReference>
<dbReference type="SUPFAM" id="SSF51735">
    <property type="entry name" value="NAD(P)-binding Rossmann-fold domains"/>
    <property type="match status" value="1"/>
</dbReference>
<reference evidence="3 4" key="1">
    <citation type="submission" date="2015-09" db="EMBL/GenBank/DDBJ databases">
        <title>Draft genome sequence of Alicyclobacillus ferrooxydans DSM 22381.</title>
        <authorList>
            <person name="Hemp J."/>
        </authorList>
    </citation>
    <scope>NUCLEOTIDE SEQUENCE [LARGE SCALE GENOMIC DNA]</scope>
    <source>
        <strain evidence="3 4">TC-34</strain>
    </source>
</reference>
<dbReference type="PRINTS" id="PR00080">
    <property type="entry name" value="SDRFAMILY"/>
</dbReference>
<dbReference type="PANTHER" id="PTHR24321">
    <property type="entry name" value="DEHYDROGENASES, SHORT CHAIN"/>
    <property type="match status" value="1"/>
</dbReference>
<name>A0A0P9CEK4_9BACL</name>
<dbReference type="Proteomes" id="UP000050482">
    <property type="component" value="Unassembled WGS sequence"/>
</dbReference>
<evidence type="ECO:0000256" key="2">
    <source>
        <dbReference type="ARBA" id="ARBA00023002"/>
    </source>
</evidence>
<dbReference type="STRING" id="471514.AN477_07985"/>
<gene>
    <name evidence="3" type="ORF">AN477_07985</name>
</gene>
<dbReference type="GO" id="GO:0008206">
    <property type="term" value="P:bile acid metabolic process"/>
    <property type="evidence" value="ECO:0007669"/>
    <property type="project" value="UniProtKB-ARBA"/>
</dbReference>
<dbReference type="InterPro" id="IPR002347">
    <property type="entry name" value="SDR_fam"/>
</dbReference>
<dbReference type="RefSeq" id="WP_054968647.1">
    <property type="nucleotide sequence ID" value="NZ_LJCO01000038.1"/>
</dbReference>
<dbReference type="NCBIfam" id="NF005559">
    <property type="entry name" value="PRK07231.1"/>
    <property type="match status" value="1"/>
</dbReference>
<dbReference type="Gene3D" id="3.40.50.720">
    <property type="entry name" value="NAD(P)-binding Rossmann-like Domain"/>
    <property type="match status" value="1"/>
</dbReference>
<accession>A0A0P9CEK4</accession>
<dbReference type="PATRIC" id="fig|471514.4.peg.1894"/>
<dbReference type="AlphaFoldDB" id="A0A0P9CEK4"/>
<comment type="caution">
    <text evidence="3">The sequence shown here is derived from an EMBL/GenBank/DDBJ whole genome shotgun (WGS) entry which is preliminary data.</text>
</comment>
<dbReference type="PRINTS" id="PR00081">
    <property type="entry name" value="GDHRDH"/>
</dbReference>
<dbReference type="FunFam" id="3.40.50.720:FF:000084">
    <property type="entry name" value="Short-chain dehydrogenase reductase"/>
    <property type="match status" value="1"/>
</dbReference>
<keyword evidence="2" id="KW-0560">Oxidoreductase</keyword>
<keyword evidence="4" id="KW-1185">Reference proteome</keyword>
<dbReference type="OrthoDB" id="125587at2"/>
<evidence type="ECO:0000256" key="1">
    <source>
        <dbReference type="ARBA" id="ARBA00006484"/>
    </source>
</evidence>
<dbReference type="PANTHER" id="PTHR24321:SF8">
    <property type="entry name" value="ESTRADIOL 17-BETA-DEHYDROGENASE 8-RELATED"/>
    <property type="match status" value="1"/>
</dbReference>